<organism evidence="2 3">
    <name type="scientific">Streptantibioticus parmotrematis</name>
    <dbReference type="NCBI Taxonomy" id="2873249"/>
    <lineage>
        <taxon>Bacteria</taxon>
        <taxon>Bacillati</taxon>
        <taxon>Actinomycetota</taxon>
        <taxon>Actinomycetes</taxon>
        <taxon>Kitasatosporales</taxon>
        <taxon>Streptomycetaceae</taxon>
        <taxon>Streptantibioticus</taxon>
    </lineage>
</organism>
<feature type="transmembrane region" description="Helical" evidence="1">
    <location>
        <begin position="67"/>
        <end position="88"/>
    </location>
</feature>
<dbReference type="Proteomes" id="UP001198565">
    <property type="component" value="Unassembled WGS sequence"/>
</dbReference>
<comment type="caution">
    <text evidence="2">The sequence shown here is derived from an EMBL/GenBank/DDBJ whole genome shotgun (WGS) entry which is preliminary data.</text>
</comment>
<gene>
    <name evidence="2" type="ORF">K7472_16115</name>
</gene>
<keyword evidence="1" id="KW-1133">Transmembrane helix</keyword>
<name>A0ABS7QVK8_9ACTN</name>
<keyword evidence="3" id="KW-1185">Reference proteome</keyword>
<proteinExistence type="predicted"/>
<accession>A0ABS7QVK8</accession>
<feature type="transmembrane region" description="Helical" evidence="1">
    <location>
        <begin position="94"/>
        <end position="112"/>
    </location>
</feature>
<reference evidence="2 3" key="1">
    <citation type="submission" date="2021-08" db="EMBL/GenBank/DDBJ databases">
        <title>Streptomyces sp. PTM05 isolated from lichen.</title>
        <authorList>
            <person name="Somphong A."/>
            <person name="Phongsopitanun W."/>
            <person name="Tanasupawat S."/>
        </authorList>
    </citation>
    <scope>NUCLEOTIDE SEQUENCE [LARGE SCALE GENOMIC DNA]</scope>
    <source>
        <strain evidence="2 3">Ptm05</strain>
    </source>
</reference>
<feature type="transmembrane region" description="Helical" evidence="1">
    <location>
        <begin position="28"/>
        <end position="47"/>
    </location>
</feature>
<keyword evidence="1" id="KW-0472">Membrane</keyword>
<dbReference type="EMBL" id="JAINVZ010000010">
    <property type="protein sequence ID" value="MBY8886380.1"/>
    <property type="molecule type" value="Genomic_DNA"/>
</dbReference>
<keyword evidence="1" id="KW-0812">Transmembrane</keyword>
<protein>
    <submittedName>
        <fullName evidence="2">Uncharacterized protein</fullName>
    </submittedName>
</protein>
<sequence length="133" mass="14526">MKPLPVWFFGFEAILASAYDIVKAYPKAMYLLGALVLLNLILTATVLSSRVKLARRLWRSKGTRKVAIALVVLRVGSHFVMGALGTQVNTPAEHISFAVGMAVLTVWMLWFVQRTALRALAREDAARAASGIG</sequence>
<evidence type="ECO:0000313" key="2">
    <source>
        <dbReference type="EMBL" id="MBY8886380.1"/>
    </source>
</evidence>
<evidence type="ECO:0000256" key="1">
    <source>
        <dbReference type="SAM" id="Phobius"/>
    </source>
</evidence>
<evidence type="ECO:0000313" key="3">
    <source>
        <dbReference type="Proteomes" id="UP001198565"/>
    </source>
</evidence>